<dbReference type="InterPro" id="IPR050316">
    <property type="entry name" value="Tyrosinase/Hemocyanin"/>
</dbReference>
<dbReference type="RefSeq" id="XP_007832906.1">
    <property type="nucleotide sequence ID" value="XM_007834715.1"/>
</dbReference>
<sequence length="386" mass="42885">MASWYITVRLLFLVFVAIWSVSATIPQYTQEQINSGDALKDLSKLAYENAMSRLESNGTSGCNKDNVKVYKEWRNIPSDERIAYTKAVQCLVDKPGLMSIFEGSKTAFDDFTVLHILLTPYVHVSASFLLFHRYFLFTYAEKLAECGYTGSIPYWEWGLDCDDVDASPLFDGSATSLGSNGEKIANRTAPTIPGFDLSGMLFGTGGGCVHSGPFKNLTVNLGLITDPDPTRYAPRCLKRDLNPFICKNFASLRNTTSVILDSPNIELFQAIMQGDTRYAQARNVFFGVHGGGHFIIGGDPGGDFYFSPGEPAFYLHHGQLDRLYFIWQNLDWENRQNVGGTRSWAGIPLAQNATLDDTLPFPPLNKKRSLGELISTTAGPFCYVYE</sequence>
<dbReference type="InterPro" id="IPR008922">
    <property type="entry name" value="Di-copper_centre_dom_sf"/>
</dbReference>
<dbReference type="InterPro" id="IPR002227">
    <property type="entry name" value="Tyrosinase_Cu-bd"/>
</dbReference>
<feature type="signal peptide" evidence="3">
    <location>
        <begin position="1"/>
        <end position="23"/>
    </location>
</feature>
<dbReference type="HOGENOM" id="CLU_035914_0_1_1"/>
<dbReference type="Gene3D" id="1.10.1280.10">
    <property type="entry name" value="Di-copper center containing domain from catechol oxidase"/>
    <property type="match status" value="1"/>
</dbReference>
<dbReference type="Proteomes" id="UP000030651">
    <property type="component" value="Unassembled WGS sequence"/>
</dbReference>
<dbReference type="EMBL" id="KI912112">
    <property type="protein sequence ID" value="ETS81132.1"/>
    <property type="molecule type" value="Genomic_DNA"/>
</dbReference>
<evidence type="ECO:0000256" key="3">
    <source>
        <dbReference type="SAM" id="SignalP"/>
    </source>
</evidence>
<dbReference type="GO" id="GO:0046872">
    <property type="term" value="F:metal ion binding"/>
    <property type="evidence" value="ECO:0007669"/>
    <property type="project" value="UniProtKB-KW"/>
</dbReference>
<protein>
    <recommendedName>
        <fullName evidence="4">Tyrosinase copper-binding domain-containing protein</fullName>
    </recommendedName>
</protein>
<dbReference type="Pfam" id="PF00264">
    <property type="entry name" value="Tyrosinase"/>
    <property type="match status" value="1"/>
</dbReference>
<dbReference type="GeneID" id="19271147"/>
<dbReference type="OrthoDB" id="6132182at2759"/>
<dbReference type="eggNOG" id="ENOG502RM4B">
    <property type="taxonomic scope" value="Eukaryota"/>
</dbReference>
<dbReference type="GO" id="GO:0016491">
    <property type="term" value="F:oxidoreductase activity"/>
    <property type="evidence" value="ECO:0007669"/>
    <property type="project" value="UniProtKB-KW"/>
</dbReference>
<gene>
    <name evidence="5" type="ORF">PFICI_06134</name>
</gene>
<name>W3X6V1_PESFW</name>
<dbReference type="KEGG" id="pfy:PFICI_06134"/>
<dbReference type="SUPFAM" id="SSF48056">
    <property type="entry name" value="Di-copper centre-containing domain"/>
    <property type="match status" value="1"/>
</dbReference>
<dbReference type="OMA" id="LKSKCQY"/>
<feature type="domain" description="Tyrosinase copper-binding" evidence="4">
    <location>
        <begin position="106"/>
        <end position="329"/>
    </location>
</feature>
<accession>W3X6V1</accession>
<feature type="chain" id="PRO_5004835821" description="Tyrosinase copper-binding domain-containing protein" evidence="3">
    <location>
        <begin position="24"/>
        <end position="386"/>
    </location>
</feature>
<dbReference type="PANTHER" id="PTHR11474">
    <property type="entry name" value="TYROSINASE FAMILY MEMBER"/>
    <property type="match status" value="1"/>
</dbReference>
<proteinExistence type="predicted"/>
<dbReference type="STRING" id="1229662.W3X6V1"/>
<keyword evidence="6" id="KW-1185">Reference proteome</keyword>
<keyword evidence="1" id="KW-0479">Metal-binding</keyword>
<organism evidence="5 6">
    <name type="scientific">Pestalotiopsis fici (strain W106-1 / CGMCC3.15140)</name>
    <dbReference type="NCBI Taxonomy" id="1229662"/>
    <lineage>
        <taxon>Eukaryota</taxon>
        <taxon>Fungi</taxon>
        <taxon>Dikarya</taxon>
        <taxon>Ascomycota</taxon>
        <taxon>Pezizomycotina</taxon>
        <taxon>Sordariomycetes</taxon>
        <taxon>Xylariomycetidae</taxon>
        <taxon>Amphisphaeriales</taxon>
        <taxon>Sporocadaceae</taxon>
        <taxon>Pestalotiopsis</taxon>
    </lineage>
</organism>
<dbReference type="PRINTS" id="PR00092">
    <property type="entry name" value="TYROSINASE"/>
</dbReference>
<keyword evidence="2" id="KW-0560">Oxidoreductase</keyword>
<dbReference type="InParanoid" id="W3X6V1"/>
<evidence type="ECO:0000313" key="6">
    <source>
        <dbReference type="Proteomes" id="UP000030651"/>
    </source>
</evidence>
<evidence type="ECO:0000256" key="1">
    <source>
        <dbReference type="ARBA" id="ARBA00022723"/>
    </source>
</evidence>
<keyword evidence="3" id="KW-0732">Signal</keyword>
<evidence type="ECO:0000259" key="4">
    <source>
        <dbReference type="Pfam" id="PF00264"/>
    </source>
</evidence>
<dbReference type="PANTHER" id="PTHR11474:SF125">
    <property type="entry name" value="N-ACETYL-6-HYDROXYTRYPTOPHAN OXIDASE IVOB-RELATED"/>
    <property type="match status" value="1"/>
</dbReference>
<evidence type="ECO:0000256" key="2">
    <source>
        <dbReference type="ARBA" id="ARBA00023002"/>
    </source>
</evidence>
<dbReference type="AlphaFoldDB" id="W3X6V1"/>
<reference evidence="6" key="1">
    <citation type="journal article" date="2015" name="BMC Genomics">
        <title>Genomic and transcriptomic analysis of the endophytic fungus Pestalotiopsis fici reveals its lifestyle and high potential for synthesis of natural products.</title>
        <authorList>
            <person name="Wang X."/>
            <person name="Zhang X."/>
            <person name="Liu L."/>
            <person name="Xiang M."/>
            <person name="Wang W."/>
            <person name="Sun X."/>
            <person name="Che Y."/>
            <person name="Guo L."/>
            <person name="Liu G."/>
            <person name="Guo L."/>
            <person name="Wang C."/>
            <person name="Yin W.B."/>
            <person name="Stadler M."/>
            <person name="Zhang X."/>
            <person name="Liu X."/>
        </authorList>
    </citation>
    <scope>NUCLEOTIDE SEQUENCE [LARGE SCALE GENOMIC DNA]</scope>
    <source>
        <strain evidence="6">W106-1 / CGMCC3.15140</strain>
    </source>
</reference>
<evidence type="ECO:0000313" key="5">
    <source>
        <dbReference type="EMBL" id="ETS81132.1"/>
    </source>
</evidence>